<sequence>MAESTRFKDVLDAQKKQELLLLEERAQRQTSEAFFHDQIEHISHVQKDIQLTMDNNHKMLQQQLQHMVEQMQAYNRNKSVLGEGLHAPLERGSTSHQPDLPQTHTETTNHHNTTCPFPRRFLTFYKSKDIETNYGYSGIKSGYLNRRIAWW</sequence>
<feature type="compositionally biased region" description="Polar residues" evidence="1">
    <location>
        <begin position="92"/>
        <end position="102"/>
    </location>
</feature>
<comment type="caution">
    <text evidence="2">The sequence shown here is derived from an EMBL/GenBank/DDBJ whole genome shotgun (WGS) entry which is preliminary data.</text>
</comment>
<protein>
    <submittedName>
        <fullName evidence="2">Uncharacterized protein</fullName>
    </submittedName>
</protein>
<feature type="region of interest" description="Disordered" evidence="1">
    <location>
        <begin position="88"/>
        <end position="114"/>
    </location>
</feature>
<accession>A0AAV6W1B4</accession>
<evidence type="ECO:0000313" key="2">
    <source>
        <dbReference type="EMBL" id="KAG8362934.1"/>
    </source>
</evidence>
<keyword evidence="3" id="KW-1185">Reference proteome</keyword>
<dbReference type="EMBL" id="WHWC01000166">
    <property type="protein sequence ID" value="KAG8362934.1"/>
    <property type="molecule type" value="Genomic_DNA"/>
</dbReference>
<reference evidence="2" key="1">
    <citation type="submission" date="2019-10" db="EMBL/GenBank/DDBJ databases">
        <authorList>
            <person name="Zhang R."/>
            <person name="Pan Y."/>
            <person name="Wang J."/>
            <person name="Ma R."/>
            <person name="Yu S."/>
        </authorList>
    </citation>
    <scope>NUCLEOTIDE SEQUENCE</scope>
    <source>
        <strain evidence="2">LA-IB0</strain>
        <tissue evidence="2">Leaf</tissue>
    </source>
</reference>
<organism evidence="2 3">
    <name type="scientific">Buddleja alternifolia</name>
    <dbReference type="NCBI Taxonomy" id="168488"/>
    <lineage>
        <taxon>Eukaryota</taxon>
        <taxon>Viridiplantae</taxon>
        <taxon>Streptophyta</taxon>
        <taxon>Embryophyta</taxon>
        <taxon>Tracheophyta</taxon>
        <taxon>Spermatophyta</taxon>
        <taxon>Magnoliopsida</taxon>
        <taxon>eudicotyledons</taxon>
        <taxon>Gunneridae</taxon>
        <taxon>Pentapetalae</taxon>
        <taxon>asterids</taxon>
        <taxon>lamiids</taxon>
        <taxon>Lamiales</taxon>
        <taxon>Scrophulariaceae</taxon>
        <taxon>Buddlejeae</taxon>
        <taxon>Buddleja</taxon>
    </lineage>
</organism>
<name>A0AAV6W1B4_9LAMI</name>
<gene>
    <name evidence="2" type="ORF">BUALT_BualtUnG0022000</name>
</gene>
<feature type="compositionally biased region" description="Low complexity" evidence="1">
    <location>
        <begin position="103"/>
        <end position="114"/>
    </location>
</feature>
<evidence type="ECO:0000313" key="3">
    <source>
        <dbReference type="Proteomes" id="UP000826271"/>
    </source>
</evidence>
<proteinExistence type="predicted"/>
<dbReference type="Proteomes" id="UP000826271">
    <property type="component" value="Unassembled WGS sequence"/>
</dbReference>
<dbReference type="AlphaFoldDB" id="A0AAV6W1B4"/>
<evidence type="ECO:0000256" key="1">
    <source>
        <dbReference type="SAM" id="MobiDB-lite"/>
    </source>
</evidence>